<feature type="region of interest" description="Disordered" evidence="1">
    <location>
        <begin position="1"/>
        <end position="22"/>
    </location>
</feature>
<dbReference type="GeneID" id="30996115"/>
<reference evidence="3" key="1">
    <citation type="submission" date="2016-05" db="EMBL/GenBank/DDBJ databases">
        <title>Comparative genomics of biotechnologically important yeasts.</title>
        <authorList>
            <consortium name="DOE Joint Genome Institute"/>
            <person name="Riley R."/>
            <person name="Haridas S."/>
            <person name="Wolfe K.H."/>
            <person name="Lopes M.R."/>
            <person name="Hittinger C.T."/>
            <person name="Goker M."/>
            <person name="Salamov A."/>
            <person name="Wisecaver J."/>
            <person name="Long T.M."/>
            <person name="Aerts A.L."/>
            <person name="Barry K."/>
            <person name="Choi C."/>
            <person name="Clum A."/>
            <person name="Coughlan A.Y."/>
            <person name="Deshpande S."/>
            <person name="Douglass A.P."/>
            <person name="Hanson S.J."/>
            <person name="Klenk H.-P."/>
            <person name="Labutti K."/>
            <person name="Lapidus A."/>
            <person name="Lindquist E."/>
            <person name="Lipzen A."/>
            <person name="Meier-Kolthoff J.P."/>
            <person name="Ohm R.A."/>
            <person name="Otillar R.P."/>
            <person name="Pangilinan J."/>
            <person name="Peng Y."/>
            <person name="Rokas A."/>
            <person name="Rosa C.A."/>
            <person name="Scheuner C."/>
            <person name="Sibirny A.A."/>
            <person name="Slot J.C."/>
            <person name="Stielow J.B."/>
            <person name="Sun H."/>
            <person name="Kurtzman C.P."/>
            <person name="Blackwell M."/>
            <person name="Grigoriev I.V."/>
            <person name="Jeffries T.W."/>
        </authorList>
    </citation>
    <scope>NUCLEOTIDE SEQUENCE [LARGE SCALE GENOMIC DNA]</scope>
    <source>
        <strain evidence="3">NRRL Y-1933</strain>
    </source>
</reference>
<evidence type="ECO:0000256" key="1">
    <source>
        <dbReference type="SAM" id="MobiDB-lite"/>
    </source>
</evidence>
<dbReference type="Proteomes" id="UP000095085">
    <property type="component" value="Unassembled WGS sequence"/>
</dbReference>
<feature type="compositionally biased region" description="Polar residues" evidence="1">
    <location>
        <begin position="7"/>
        <end position="22"/>
    </location>
</feature>
<keyword evidence="3" id="KW-1185">Reference proteome</keyword>
<dbReference type="EMBL" id="KV454543">
    <property type="protein sequence ID" value="ODV65843.1"/>
    <property type="molecule type" value="Genomic_DNA"/>
</dbReference>
<evidence type="ECO:0000313" key="3">
    <source>
        <dbReference type="Proteomes" id="UP000095085"/>
    </source>
</evidence>
<proteinExistence type="predicted"/>
<organism evidence="2 3">
    <name type="scientific">Hyphopichia burtonii NRRL Y-1933</name>
    <dbReference type="NCBI Taxonomy" id="984485"/>
    <lineage>
        <taxon>Eukaryota</taxon>
        <taxon>Fungi</taxon>
        <taxon>Dikarya</taxon>
        <taxon>Ascomycota</taxon>
        <taxon>Saccharomycotina</taxon>
        <taxon>Pichiomycetes</taxon>
        <taxon>Debaryomycetaceae</taxon>
        <taxon>Hyphopichia</taxon>
    </lineage>
</organism>
<dbReference type="AlphaFoldDB" id="A0A1E4RF21"/>
<evidence type="ECO:0000313" key="2">
    <source>
        <dbReference type="EMBL" id="ODV65843.1"/>
    </source>
</evidence>
<sequence>MVIDAKSTASNRPRSREQLSPNQLSTPNVLFSVSLLKYLVAVGYYQVYQSTESTLLVSLN</sequence>
<protein>
    <submittedName>
        <fullName evidence="2">Uncharacterized protein</fullName>
    </submittedName>
</protein>
<name>A0A1E4RF21_9ASCO</name>
<accession>A0A1E4RF21</accession>
<dbReference type="RefSeq" id="XP_020074910.1">
    <property type="nucleotide sequence ID" value="XM_020221566.1"/>
</dbReference>
<gene>
    <name evidence="2" type="ORF">HYPBUDRAFT_153474</name>
</gene>